<sequence length="105" mass="10908">MSGSRSDTVPATVCGRCAAMEPTEGCECWTCAWVLGWLMSPFFRAEGVTGASESAGGSGEGPEALPYLPFTRRGEGSAAAGCIHRASQGCLNPWLRRHDVQGSGG</sequence>
<organism evidence="2 3">
    <name type="scientific">Streptomyces tunisiensis</name>
    <dbReference type="NCBI Taxonomy" id="948699"/>
    <lineage>
        <taxon>Bacteria</taxon>
        <taxon>Bacillati</taxon>
        <taxon>Actinomycetota</taxon>
        <taxon>Actinomycetes</taxon>
        <taxon>Kitasatosporales</taxon>
        <taxon>Streptomycetaceae</taxon>
        <taxon>Streptomyces</taxon>
    </lineage>
</organism>
<name>A0ABP7Z9K3_9ACTN</name>
<comment type="caution">
    <text evidence="2">The sequence shown here is derived from an EMBL/GenBank/DDBJ whole genome shotgun (WGS) entry which is preliminary data.</text>
</comment>
<proteinExistence type="predicted"/>
<gene>
    <name evidence="2" type="ORF">GCM10022285_61130</name>
</gene>
<dbReference type="EMBL" id="BAABBU010000037">
    <property type="protein sequence ID" value="GAA4150689.1"/>
    <property type="molecule type" value="Genomic_DNA"/>
</dbReference>
<feature type="region of interest" description="Disordered" evidence="1">
    <location>
        <begin position="49"/>
        <end position="68"/>
    </location>
</feature>
<protein>
    <submittedName>
        <fullName evidence="2">Uncharacterized protein</fullName>
    </submittedName>
</protein>
<evidence type="ECO:0000313" key="2">
    <source>
        <dbReference type="EMBL" id="GAA4150689.1"/>
    </source>
</evidence>
<accession>A0ABP7Z9K3</accession>
<dbReference type="Proteomes" id="UP001501845">
    <property type="component" value="Unassembled WGS sequence"/>
</dbReference>
<keyword evidence="3" id="KW-1185">Reference proteome</keyword>
<evidence type="ECO:0000313" key="3">
    <source>
        <dbReference type="Proteomes" id="UP001501845"/>
    </source>
</evidence>
<evidence type="ECO:0000256" key="1">
    <source>
        <dbReference type="SAM" id="MobiDB-lite"/>
    </source>
</evidence>
<reference evidence="3" key="1">
    <citation type="journal article" date="2019" name="Int. J. Syst. Evol. Microbiol.">
        <title>The Global Catalogue of Microorganisms (GCM) 10K type strain sequencing project: providing services to taxonomists for standard genome sequencing and annotation.</title>
        <authorList>
            <consortium name="The Broad Institute Genomics Platform"/>
            <consortium name="The Broad Institute Genome Sequencing Center for Infectious Disease"/>
            <person name="Wu L."/>
            <person name="Ma J."/>
        </authorList>
    </citation>
    <scope>NUCLEOTIDE SEQUENCE [LARGE SCALE GENOMIC DNA]</scope>
    <source>
        <strain evidence="3">JCM 17589</strain>
    </source>
</reference>